<dbReference type="UniPathway" id="UPA00241">
    <property type="reaction ID" value="UER00353"/>
</dbReference>
<feature type="domain" description="DNA/pantothenate metabolism flavoprotein C-terminal" evidence="6">
    <location>
        <begin position="195"/>
        <end position="411"/>
    </location>
</feature>
<comment type="function">
    <text evidence="3">Catalyzes two sequential steps in the biosynthesis of coenzyme A. In the first step cysteine is conjugated to 4'-phosphopantothenate to form 4-phosphopantothenoylcysteine. In the second step the latter compound is decarboxylated to form 4'-phosphopantotheine.</text>
</comment>
<dbReference type="InterPro" id="IPR035929">
    <property type="entry name" value="CoaB-like_sf"/>
</dbReference>
<comment type="catalytic activity">
    <reaction evidence="3 4">
        <text>(R)-4'-phosphopantothenate + L-cysteine + CTP = N-[(R)-4-phosphopantothenoyl]-L-cysteine + CMP + diphosphate + H(+)</text>
        <dbReference type="Rhea" id="RHEA:19397"/>
        <dbReference type="ChEBI" id="CHEBI:10986"/>
        <dbReference type="ChEBI" id="CHEBI:15378"/>
        <dbReference type="ChEBI" id="CHEBI:33019"/>
        <dbReference type="ChEBI" id="CHEBI:35235"/>
        <dbReference type="ChEBI" id="CHEBI:37563"/>
        <dbReference type="ChEBI" id="CHEBI:59458"/>
        <dbReference type="ChEBI" id="CHEBI:60377"/>
        <dbReference type="EC" id="6.3.2.5"/>
    </reaction>
</comment>
<evidence type="ECO:0000313" key="7">
    <source>
        <dbReference type="EMBL" id="SDG04331.1"/>
    </source>
</evidence>
<dbReference type="Pfam" id="PF04127">
    <property type="entry name" value="DFP"/>
    <property type="match status" value="1"/>
</dbReference>
<dbReference type="GO" id="GO:0004632">
    <property type="term" value="F:phosphopantothenate--cysteine ligase activity"/>
    <property type="evidence" value="ECO:0007669"/>
    <property type="project" value="UniProtKB-UniRule"/>
</dbReference>
<evidence type="ECO:0000256" key="4">
    <source>
        <dbReference type="RuleBase" id="RU364078"/>
    </source>
</evidence>
<feature type="binding site" evidence="3">
    <location>
        <position position="299"/>
    </location>
    <ligand>
        <name>CTP</name>
        <dbReference type="ChEBI" id="CHEBI:37563"/>
    </ligand>
</feature>
<dbReference type="SUPFAM" id="SSF102645">
    <property type="entry name" value="CoaB-like"/>
    <property type="match status" value="1"/>
</dbReference>
<feature type="binding site" evidence="3">
    <location>
        <position position="354"/>
    </location>
    <ligand>
        <name>CTP</name>
        <dbReference type="ChEBI" id="CHEBI:37563"/>
    </ligand>
</feature>
<evidence type="ECO:0000256" key="3">
    <source>
        <dbReference type="HAMAP-Rule" id="MF_02225"/>
    </source>
</evidence>
<dbReference type="GO" id="GO:0004633">
    <property type="term" value="F:phosphopantothenoylcysteine decarboxylase activity"/>
    <property type="evidence" value="ECO:0007669"/>
    <property type="project" value="UniProtKB-UniRule"/>
</dbReference>
<dbReference type="GO" id="GO:0015937">
    <property type="term" value="P:coenzyme A biosynthetic process"/>
    <property type="evidence" value="ECO:0007669"/>
    <property type="project" value="UniProtKB-UniRule"/>
</dbReference>
<keyword evidence="3" id="KW-0511">Multifunctional enzyme</keyword>
<evidence type="ECO:0000259" key="6">
    <source>
        <dbReference type="Pfam" id="PF04127"/>
    </source>
</evidence>
<dbReference type="Proteomes" id="UP000199355">
    <property type="component" value="Unassembled WGS sequence"/>
</dbReference>
<sequence length="413" mass="43278">MSGLHTPADRLTRLARKRLHLGVCGSVACYRAADLLRAWLALDLHVSATLTPGARQFVAPLLFASLGAAPVYEDMFTPGQEVFAHLEPGQHAHAMVVAPASADALARLAHGAAGDMLAAQALAFDGPLVLAPAMNPRMWAHPATQANAALLRERGAHLVRPDCGGTACGDQGEGRLAPLADIFLAGLRALAPQDMAGKKVLVTLGPTREAWDGVRYWSNPSTGLMGAALAVCAWLRGAAVTALCGPGVDYALPRELTRRNVTSAREMHAAAVELWPGMDLGMFTAAVADFSPKPLGPHKFKKADAPQGLSVDFTPNPDILQTLAAARAPHQKVLGFAAETAPDMAALLPLARAKLARKKADLLAANRVNSADSGFAAPTNSLAVADALGGEAIWPNQSKADAAWDLCTWLLRL</sequence>
<dbReference type="Pfam" id="PF02441">
    <property type="entry name" value="Flavoprotein"/>
    <property type="match status" value="1"/>
</dbReference>
<name>A0A1G7R0N2_9BACT</name>
<dbReference type="InterPro" id="IPR003382">
    <property type="entry name" value="Flavoprotein"/>
</dbReference>
<feature type="binding site" evidence="3">
    <location>
        <begin position="317"/>
        <end position="320"/>
    </location>
    <ligand>
        <name>CTP</name>
        <dbReference type="ChEBI" id="CHEBI:37563"/>
    </ligand>
</feature>
<evidence type="ECO:0000256" key="1">
    <source>
        <dbReference type="ARBA" id="ARBA00022793"/>
    </source>
</evidence>
<comment type="cofactor">
    <cofactor evidence="3">
        <name>Mg(2+)</name>
        <dbReference type="ChEBI" id="CHEBI:18420"/>
    </cofactor>
</comment>
<comment type="similarity">
    <text evidence="3 4">In the N-terminal section; belongs to the HFCD (homo-oligomeric flavin containing Cys decarboxylase) superfamily.</text>
</comment>
<keyword evidence="3" id="KW-0479">Metal-binding</keyword>
<keyword evidence="3 4" id="KW-0288">FMN</keyword>
<comment type="cofactor">
    <cofactor evidence="3">
        <name>FMN</name>
        <dbReference type="ChEBI" id="CHEBI:58210"/>
    </cofactor>
    <text evidence="3">Binds 1 FMN per subunit.</text>
</comment>
<organism evidence="7 8">
    <name type="scientific">Desulfovibrio legallii</name>
    <dbReference type="NCBI Taxonomy" id="571438"/>
    <lineage>
        <taxon>Bacteria</taxon>
        <taxon>Pseudomonadati</taxon>
        <taxon>Thermodesulfobacteriota</taxon>
        <taxon>Desulfovibrionia</taxon>
        <taxon>Desulfovibrionales</taxon>
        <taxon>Desulfovibrionaceae</taxon>
        <taxon>Desulfovibrio</taxon>
    </lineage>
</organism>
<comment type="similarity">
    <text evidence="3 4">In the C-terminal section; belongs to the PPC synthetase family.</text>
</comment>
<protein>
    <recommendedName>
        <fullName evidence="3">Coenzyme A biosynthesis bifunctional protein CoaBC</fullName>
    </recommendedName>
    <alternativeName>
        <fullName evidence="3">DNA/pantothenate metabolism flavoprotein</fullName>
    </alternativeName>
    <alternativeName>
        <fullName evidence="3">Phosphopantothenoylcysteine synthetase/decarboxylase</fullName>
        <shortName evidence="3">PPCS-PPCDC</shortName>
    </alternativeName>
    <domain>
        <recommendedName>
            <fullName evidence="3">Phosphopantothenoylcysteine decarboxylase</fullName>
            <shortName evidence="3">PPC decarboxylase</shortName>
            <shortName evidence="3">PPC-DC</shortName>
            <ecNumber evidence="3">4.1.1.36</ecNumber>
        </recommendedName>
        <alternativeName>
            <fullName evidence="3">CoaC</fullName>
        </alternativeName>
    </domain>
    <domain>
        <recommendedName>
            <fullName evidence="3">Phosphopantothenate--cysteine ligase</fullName>
            <ecNumber evidence="3">6.3.2.5</ecNumber>
        </recommendedName>
        <alternativeName>
            <fullName evidence="3">CoaB</fullName>
        </alternativeName>
        <alternativeName>
            <fullName evidence="3">Phosphopantothenoylcysteine synthetase</fullName>
            <shortName evidence="3">PPC synthetase</shortName>
            <shortName evidence="3">PPC-S</shortName>
        </alternativeName>
    </domain>
</protein>
<keyword evidence="1 3" id="KW-0210">Decarboxylase</keyword>
<keyword evidence="3" id="KW-0460">Magnesium</keyword>
<proteinExistence type="inferred from homology"/>
<feature type="region of interest" description="Phosphopantothenoylcysteine decarboxylase" evidence="3">
    <location>
        <begin position="1"/>
        <end position="199"/>
    </location>
</feature>
<dbReference type="GO" id="GO:0071513">
    <property type="term" value="C:phosphopantothenoylcysteine decarboxylase complex"/>
    <property type="evidence" value="ECO:0007669"/>
    <property type="project" value="TreeGrafter"/>
</dbReference>
<feature type="active site" description="Proton donor" evidence="3">
    <location>
        <position position="168"/>
    </location>
</feature>
<dbReference type="InterPro" id="IPR036551">
    <property type="entry name" value="Flavin_trans-like"/>
</dbReference>
<keyword evidence="8" id="KW-1185">Reference proteome</keyword>
<comment type="function">
    <text evidence="4">Catalyzes two steps in the biosynthesis of coenzyme A. In the first step cysteine is conjugated to 4'-phosphopantothenate to form 4-phosphopantothenoylcysteine, in the latter compound is decarboxylated to form 4'-phosphopantotheine.</text>
</comment>
<dbReference type="AlphaFoldDB" id="A0A1G7R0N2"/>
<dbReference type="EC" id="4.1.1.36" evidence="3"/>
<feature type="domain" description="Flavoprotein" evidence="5">
    <location>
        <begin position="17"/>
        <end position="151"/>
    </location>
</feature>
<keyword evidence="2 3" id="KW-0456">Lyase</keyword>
<keyword evidence="3 4" id="KW-0285">Flavoprotein</keyword>
<keyword evidence="3 4" id="KW-0436">Ligase</keyword>
<comment type="catalytic activity">
    <reaction evidence="3 4">
        <text>N-[(R)-4-phosphopantothenoyl]-L-cysteine + H(+) = (R)-4'-phosphopantetheine + CO2</text>
        <dbReference type="Rhea" id="RHEA:16793"/>
        <dbReference type="ChEBI" id="CHEBI:15378"/>
        <dbReference type="ChEBI" id="CHEBI:16526"/>
        <dbReference type="ChEBI" id="CHEBI:59458"/>
        <dbReference type="ChEBI" id="CHEBI:61723"/>
        <dbReference type="EC" id="4.1.1.36"/>
    </reaction>
</comment>
<reference evidence="8" key="1">
    <citation type="submission" date="2016-10" db="EMBL/GenBank/DDBJ databases">
        <authorList>
            <person name="Varghese N."/>
            <person name="Submissions S."/>
        </authorList>
    </citation>
    <scope>NUCLEOTIDE SEQUENCE [LARGE SCALE GENOMIC DNA]</scope>
    <source>
        <strain evidence="8">KHC7</strain>
    </source>
</reference>
<dbReference type="InterPro" id="IPR005252">
    <property type="entry name" value="CoaBC"/>
</dbReference>
<evidence type="ECO:0000259" key="5">
    <source>
        <dbReference type="Pfam" id="PF02441"/>
    </source>
</evidence>
<gene>
    <name evidence="3" type="primary">coaBC</name>
    <name evidence="7" type="ORF">SAMN05192586_12610</name>
</gene>
<dbReference type="NCBIfam" id="TIGR00521">
    <property type="entry name" value="coaBC_dfp"/>
    <property type="match status" value="1"/>
</dbReference>
<comment type="pathway">
    <text evidence="3 4">Cofactor biosynthesis; coenzyme A biosynthesis; CoA from (R)-pantothenate: step 3/5.</text>
</comment>
<dbReference type="Gene3D" id="3.40.50.10300">
    <property type="entry name" value="CoaB-like"/>
    <property type="match status" value="1"/>
</dbReference>
<feature type="binding site" evidence="3">
    <location>
        <position position="358"/>
    </location>
    <ligand>
        <name>CTP</name>
        <dbReference type="ChEBI" id="CHEBI:37563"/>
    </ligand>
</feature>
<dbReference type="EC" id="6.3.2.5" evidence="3"/>
<evidence type="ECO:0000256" key="2">
    <source>
        <dbReference type="ARBA" id="ARBA00023239"/>
    </source>
</evidence>
<dbReference type="SUPFAM" id="SSF52507">
    <property type="entry name" value="Homo-oligomeric flavin-containing Cys decarboxylases, HFCD"/>
    <property type="match status" value="1"/>
</dbReference>
<dbReference type="PANTHER" id="PTHR14359">
    <property type="entry name" value="HOMO-OLIGOMERIC FLAVIN CONTAINING CYS DECARBOXYLASE FAMILY"/>
    <property type="match status" value="1"/>
</dbReference>
<dbReference type="InterPro" id="IPR007085">
    <property type="entry name" value="DNA/pantothenate-metab_flavo_C"/>
</dbReference>
<dbReference type="GO" id="GO:0015941">
    <property type="term" value="P:pantothenate catabolic process"/>
    <property type="evidence" value="ECO:0007669"/>
    <property type="project" value="InterPro"/>
</dbReference>
<comment type="caution">
    <text evidence="3">Lacks conserved residue(s) required for the propagation of feature annotation.</text>
</comment>
<comment type="pathway">
    <text evidence="3 4">Cofactor biosynthesis; coenzyme A biosynthesis; CoA from (R)-pantothenate: step 2/5.</text>
</comment>
<dbReference type="PANTHER" id="PTHR14359:SF6">
    <property type="entry name" value="PHOSPHOPANTOTHENOYLCYSTEINE DECARBOXYLASE"/>
    <property type="match status" value="1"/>
</dbReference>
<feature type="region of interest" description="Phosphopantothenate--cysteine ligase" evidence="3">
    <location>
        <begin position="200"/>
        <end position="413"/>
    </location>
</feature>
<dbReference type="Gene3D" id="3.40.50.1950">
    <property type="entry name" value="Flavin prenyltransferase-like"/>
    <property type="match status" value="1"/>
</dbReference>
<accession>A0A1G7R0N2</accession>
<dbReference type="STRING" id="571438.SAMN05192586_12610"/>
<dbReference type="EMBL" id="FNBX01000026">
    <property type="protein sequence ID" value="SDG04331.1"/>
    <property type="molecule type" value="Genomic_DNA"/>
</dbReference>
<dbReference type="HAMAP" id="MF_02225">
    <property type="entry name" value="CoaBC"/>
    <property type="match status" value="1"/>
</dbReference>
<feature type="binding site" evidence="3">
    <location>
        <position position="289"/>
    </location>
    <ligand>
        <name>CTP</name>
        <dbReference type="ChEBI" id="CHEBI:37563"/>
    </ligand>
</feature>
<feature type="binding site" evidence="3">
    <location>
        <position position="336"/>
    </location>
    <ligand>
        <name>CTP</name>
        <dbReference type="ChEBI" id="CHEBI:37563"/>
    </ligand>
</feature>
<evidence type="ECO:0000313" key="8">
    <source>
        <dbReference type="Proteomes" id="UP000199355"/>
    </source>
</evidence>
<dbReference type="GO" id="GO:0046872">
    <property type="term" value="F:metal ion binding"/>
    <property type="evidence" value="ECO:0007669"/>
    <property type="project" value="UniProtKB-KW"/>
</dbReference>
<dbReference type="RefSeq" id="WP_257243239.1">
    <property type="nucleotide sequence ID" value="NZ_FNBX01000026.1"/>
</dbReference>
<dbReference type="GO" id="GO:0010181">
    <property type="term" value="F:FMN binding"/>
    <property type="evidence" value="ECO:0007669"/>
    <property type="project" value="UniProtKB-UniRule"/>
</dbReference>